<dbReference type="Pfam" id="PF00989">
    <property type="entry name" value="PAS"/>
    <property type="match status" value="1"/>
</dbReference>
<evidence type="ECO:0000256" key="11">
    <source>
        <dbReference type="ARBA" id="ARBA00022840"/>
    </source>
</evidence>
<dbReference type="PROSITE" id="PS50112">
    <property type="entry name" value="PAS"/>
    <property type="match status" value="2"/>
</dbReference>
<feature type="domain" description="PAC" evidence="15">
    <location>
        <begin position="129"/>
        <end position="181"/>
    </location>
</feature>
<keyword evidence="7" id="KW-0808">Transferase</keyword>
<dbReference type="InterPro" id="IPR000700">
    <property type="entry name" value="PAS-assoc_C"/>
</dbReference>
<evidence type="ECO:0000259" key="14">
    <source>
        <dbReference type="PROSITE" id="PS50112"/>
    </source>
</evidence>
<keyword evidence="6" id="KW-0288">FMN</keyword>
<evidence type="ECO:0000256" key="2">
    <source>
        <dbReference type="ARBA" id="ARBA00012438"/>
    </source>
</evidence>
<reference evidence="16 17" key="1">
    <citation type="submission" date="2023-12" db="EMBL/GenBank/DDBJ databases">
        <title>Description of Novel Strain Fulvimarina sp. 2208YS6-2-32 isolated from Uroteuthis (Photololigo) edulis.</title>
        <authorList>
            <person name="Park J.-S."/>
        </authorList>
    </citation>
    <scope>NUCLEOTIDE SEQUENCE [LARGE SCALE GENOMIC DNA]</scope>
    <source>
        <strain evidence="16 17">2208YS6-2-32</strain>
    </source>
</reference>
<dbReference type="SUPFAM" id="SSF55785">
    <property type="entry name" value="PYP-like sensor domain (PAS domain)"/>
    <property type="match status" value="3"/>
</dbReference>
<evidence type="ECO:0000313" key="17">
    <source>
        <dbReference type="Proteomes" id="UP001294412"/>
    </source>
</evidence>
<dbReference type="PANTHER" id="PTHR41523">
    <property type="entry name" value="TWO-COMPONENT SYSTEM SENSOR PROTEIN"/>
    <property type="match status" value="1"/>
</dbReference>
<feature type="domain" description="PAC" evidence="15">
    <location>
        <begin position="260"/>
        <end position="312"/>
    </location>
</feature>
<dbReference type="Pfam" id="PF07536">
    <property type="entry name" value="HWE_HK"/>
    <property type="match status" value="1"/>
</dbReference>
<dbReference type="SMART" id="SM00911">
    <property type="entry name" value="HWE_HK"/>
    <property type="match status" value="1"/>
</dbReference>
<dbReference type="Pfam" id="PF08447">
    <property type="entry name" value="PAS_3"/>
    <property type="match status" value="2"/>
</dbReference>
<name>A0ABU5I0K7_9HYPH</name>
<evidence type="ECO:0000256" key="8">
    <source>
        <dbReference type="ARBA" id="ARBA00022737"/>
    </source>
</evidence>
<dbReference type="EMBL" id="JAXLPB010000001">
    <property type="protein sequence ID" value="MDY8108339.1"/>
    <property type="molecule type" value="Genomic_DNA"/>
</dbReference>
<evidence type="ECO:0000256" key="9">
    <source>
        <dbReference type="ARBA" id="ARBA00022741"/>
    </source>
</evidence>
<feature type="coiled-coil region" evidence="13">
    <location>
        <begin position="9"/>
        <end position="36"/>
    </location>
</feature>
<accession>A0ABU5I0K7</accession>
<dbReference type="PANTHER" id="PTHR41523:SF7">
    <property type="entry name" value="HISTIDINE KINASE"/>
    <property type="match status" value="1"/>
</dbReference>
<dbReference type="InterPro" id="IPR011102">
    <property type="entry name" value="Sig_transdc_His_kinase_HWE"/>
</dbReference>
<feature type="domain" description="PAS" evidence="14">
    <location>
        <begin position="182"/>
        <end position="257"/>
    </location>
</feature>
<dbReference type="InterPro" id="IPR029016">
    <property type="entry name" value="GAF-like_dom_sf"/>
</dbReference>
<evidence type="ECO:0000256" key="7">
    <source>
        <dbReference type="ARBA" id="ARBA00022679"/>
    </source>
</evidence>
<dbReference type="Proteomes" id="UP001294412">
    <property type="component" value="Unassembled WGS sequence"/>
</dbReference>
<keyword evidence="5" id="KW-0285">Flavoprotein</keyword>
<dbReference type="EC" id="2.7.13.3" evidence="2"/>
<proteinExistence type="predicted"/>
<gene>
    <name evidence="16" type="ORF">U0C82_04130</name>
</gene>
<evidence type="ECO:0000256" key="12">
    <source>
        <dbReference type="ARBA" id="ARBA00023026"/>
    </source>
</evidence>
<dbReference type="NCBIfam" id="TIGR00229">
    <property type="entry name" value="sensory_box"/>
    <property type="match status" value="1"/>
</dbReference>
<dbReference type="InterPro" id="IPR000014">
    <property type="entry name" value="PAS"/>
</dbReference>
<evidence type="ECO:0000256" key="6">
    <source>
        <dbReference type="ARBA" id="ARBA00022643"/>
    </source>
</evidence>
<dbReference type="InterPro" id="IPR013655">
    <property type="entry name" value="PAS_fold_3"/>
</dbReference>
<dbReference type="Gene3D" id="3.30.450.40">
    <property type="match status" value="1"/>
</dbReference>
<dbReference type="Gene3D" id="3.30.450.20">
    <property type="entry name" value="PAS domain"/>
    <property type="match status" value="4"/>
</dbReference>
<dbReference type="InterPro" id="IPR035965">
    <property type="entry name" value="PAS-like_dom_sf"/>
</dbReference>
<evidence type="ECO:0000313" key="16">
    <source>
        <dbReference type="EMBL" id="MDY8108339.1"/>
    </source>
</evidence>
<sequence>MSLAQDHRLASLQAENEDLRLRLSRMEAELARSADRPPEAATVLQSRRTSPKRHDDVYRLIVESAVDYAIIATDLNGTITTWNDAAEMVLGWSARQVVGRSIATIFTPQDVEADIHGLEMRLSLGEGKARDERWHLKADGSRFFASGEMMPLYGDDEEAVGYIKILRDRTREIEAQKELRTSRERLQLALDASAIVGTFDWDLERGKIWADARFASVFGIPPDVAEAGATLSAFLDGVHPDDRERVTAAIREASETGDPLVQEYRTIDTEGRVRWVFTRGRCFMDEAGRPVRFPGAVVDITFEKERGLRQSALLRLGDDLLKEIGPNEYSMNALSILGETLGVARVGYASVEADGVTARIVNEWTADGVGALTGRFDLNDFGKSFYSSLSGGLLTIDDIGKHPVTAGSAKRFAAISIRSLVNITVVENGTVRMIFYVHNDKPRAWSQDDIGFIREILSRSWTYTRRRRAELALVETEARLRLAHEAAEIGTFDYDLVQGKLVWDERCRGMFGILGDAPVTYEGTFLRGLHPEDRDRVGEAVAATLDPDDPADFDISYRTIGIDDNIVRHIHASGQTLVENGKTVRFVGAVRDVTEEKLAEERQLLLTGELQHRVKNTLAMVIAIANQTLRRAANPEDGLNAFSARISALSKAHDILVQTSWTSAPMGDVVEQSLIMHRPGRAHRLTWDGPQIMLNARQALALSLALHELATNATKYGALSNDEGIVAICWTLEPRSIEGFAMTFRWHESGGPVVVAPSKKGFGSRLIQQSLSAEFNGVLTLNYGADGFTCAMEAVLDT</sequence>
<keyword evidence="13" id="KW-0175">Coiled coil</keyword>
<organism evidence="16 17">
    <name type="scientific">Fulvimarina uroteuthidis</name>
    <dbReference type="NCBI Taxonomy" id="3098149"/>
    <lineage>
        <taxon>Bacteria</taxon>
        <taxon>Pseudomonadati</taxon>
        <taxon>Pseudomonadota</taxon>
        <taxon>Alphaproteobacteria</taxon>
        <taxon>Hyphomicrobiales</taxon>
        <taxon>Aurantimonadaceae</taxon>
        <taxon>Fulvimarina</taxon>
    </lineage>
</organism>
<comment type="catalytic activity">
    <reaction evidence="1">
        <text>ATP + protein L-histidine = ADP + protein N-phospho-L-histidine.</text>
        <dbReference type="EC" id="2.7.13.3"/>
    </reaction>
</comment>
<dbReference type="RefSeq" id="WP_322185786.1">
    <property type="nucleotide sequence ID" value="NZ_JAXLPB010000001.1"/>
</dbReference>
<evidence type="ECO:0000256" key="3">
    <source>
        <dbReference type="ARBA" id="ARBA00021740"/>
    </source>
</evidence>
<dbReference type="PROSITE" id="PS50113">
    <property type="entry name" value="PAC"/>
    <property type="match status" value="2"/>
</dbReference>
<evidence type="ECO:0000256" key="13">
    <source>
        <dbReference type="SAM" id="Coils"/>
    </source>
</evidence>
<keyword evidence="4" id="KW-0597">Phosphoprotein</keyword>
<dbReference type="SUPFAM" id="SSF55781">
    <property type="entry name" value="GAF domain-like"/>
    <property type="match status" value="1"/>
</dbReference>
<evidence type="ECO:0000256" key="1">
    <source>
        <dbReference type="ARBA" id="ARBA00000085"/>
    </source>
</evidence>
<dbReference type="SMART" id="SM00091">
    <property type="entry name" value="PAS"/>
    <property type="match status" value="3"/>
</dbReference>
<comment type="caution">
    <text evidence="16">The sequence shown here is derived from an EMBL/GenBank/DDBJ whole genome shotgun (WGS) entry which is preliminary data.</text>
</comment>
<keyword evidence="8" id="KW-0677">Repeat</keyword>
<dbReference type="CDD" id="cd00130">
    <property type="entry name" value="PAS"/>
    <property type="match status" value="2"/>
</dbReference>
<keyword evidence="10" id="KW-0418">Kinase</keyword>
<evidence type="ECO:0000259" key="15">
    <source>
        <dbReference type="PROSITE" id="PS50113"/>
    </source>
</evidence>
<feature type="domain" description="PAS" evidence="14">
    <location>
        <begin position="54"/>
        <end position="125"/>
    </location>
</feature>
<keyword evidence="12" id="KW-0843">Virulence</keyword>
<keyword evidence="17" id="KW-1185">Reference proteome</keyword>
<keyword evidence="11" id="KW-0067">ATP-binding</keyword>
<dbReference type="InterPro" id="IPR013767">
    <property type="entry name" value="PAS_fold"/>
</dbReference>
<evidence type="ECO:0000256" key="4">
    <source>
        <dbReference type="ARBA" id="ARBA00022553"/>
    </source>
</evidence>
<protein>
    <recommendedName>
        <fullName evidence="3">Blue-light-activated histidine kinase</fullName>
        <ecNumber evidence="2">2.7.13.3</ecNumber>
    </recommendedName>
</protein>
<keyword evidence="9" id="KW-0547">Nucleotide-binding</keyword>
<evidence type="ECO:0000256" key="5">
    <source>
        <dbReference type="ARBA" id="ARBA00022630"/>
    </source>
</evidence>
<evidence type="ECO:0000256" key="10">
    <source>
        <dbReference type="ARBA" id="ARBA00022777"/>
    </source>
</evidence>